<dbReference type="PANTHER" id="PTHR42693">
    <property type="entry name" value="ARYLSULFATASE FAMILY MEMBER"/>
    <property type="match status" value="1"/>
</dbReference>
<dbReference type="PROSITE" id="PS00523">
    <property type="entry name" value="SULFATASE_1"/>
    <property type="match status" value="1"/>
</dbReference>
<protein>
    <submittedName>
        <fullName evidence="8">Arylsulfatase A</fullName>
    </submittedName>
</protein>
<reference evidence="8" key="1">
    <citation type="submission" date="2009-08" db="EMBL/GenBank/DDBJ databases">
        <title>Annotation of Salpingoeca rosetta.</title>
        <authorList>
            <consortium name="The Broad Institute Genome Sequencing Platform"/>
            <person name="Russ C."/>
            <person name="Cuomo C."/>
            <person name="Burger G."/>
            <person name="Gray M.W."/>
            <person name="Holland P.W.H."/>
            <person name="King N."/>
            <person name="Lang F.B.F."/>
            <person name="Roger A.J."/>
            <person name="Ruiz-Trillo I."/>
            <person name="Young S.K."/>
            <person name="Zeng Q."/>
            <person name="Gargeya S."/>
            <person name="Alvarado L."/>
            <person name="Berlin A."/>
            <person name="Chapman S.B."/>
            <person name="Chen Z."/>
            <person name="Freedman E."/>
            <person name="Gellesch M."/>
            <person name="Goldberg J."/>
            <person name="Griggs A."/>
            <person name="Gujja S."/>
            <person name="Heilman E."/>
            <person name="Heiman D."/>
            <person name="Howarth C."/>
            <person name="Mehta T."/>
            <person name="Neiman D."/>
            <person name="Pearson M."/>
            <person name="Roberts A."/>
            <person name="Saif S."/>
            <person name="Shea T."/>
            <person name="Shenoy N."/>
            <person name="Sisk P."/>
            <person name="Stolte C."/>
            <person name="Sykes S."/>
            <person name="White J."/>
            <person name="Yandava C."/>
            <person name="Haas B."/>
            <person name="Nusbaum C."/>
            <person name="Birren B."/>
        </authorList>
    </citation>
    <scope>NUCLEOTIDE SEQUENCE [LARGE SCALE GENOMIC DNA]</scope>
    <source>
        <strain evidence="8">ATCC 50818</strain>
    </source>
</reference>
<dbReference type="GeneID" id="16072161"/>
<feature type="signal peptide" evidence="6">
    <location>
        <begin position="1"/>
        <end position="29"/>
    </location>
</feature>
<sequence length="267" mass="29134">MMMMTKSVMWGCWACVVVVVAGMVTVVSGGVAESKQQRPNIVLILADDLGIGDVGVYPNPQPKAKRLKTPNIDMLAEQGMTFTDAYTGYSVSAPSRWSLMTGYHTGHKEVSSEARLLGNSSITVAHVLREAGYATAAIGKWGLDGNPLLPHPIGDGFPTRQGFDMYYGQSSEIECYNYYPAWMYDSEHNVTIQANRNATPQACGHDYAQCSWSGDLWTQRAVDYITQQATSQHSQKDQRDGETAIHTCDGATQHWSATTAAYVPGPP</sequence>
<dbReference type="InterPro" id="IPR017850">
    <property type="entry name" value="Alkaline_phosphatase_core_sf"/>
</dbReference>
<evidence type="ECO:0000313" key="9">
    <source>
        <dbReference type="Proteomes" id="UP000007799"/>
    </source>
</evidence>
<dbReference type="Pfam" id="PF00884">
    <property type="entry name" value="Sulfatase"/>
    <property type="match status" value="1"/>
</dbReference>
<dbReference type="eggNOG" id="KOG3867">
    <property type="taxonomic scope" value="Eukaryota"/>
</dbReference>
<dbReference type="OrthoDB" id="103349at2759"/>
<accession>F2UGC9</accession>
<dbReference type="InterPro" id="IPR000917">
    <property type="entry name" value="Sulfatase_N"/>
</dbReference>
<evidence type="ECO:0000256" key="1">
    <source>
        <dbReference type="ARBA" id="ARBA00008779"/>
    </source>
</evidence>
<dbReference type="AlphaFoldDB" id="F2UGC9"/>
<evidence type="ECO:0000313" key="8">
    <source>
        <dbReference type="EMBL" id="EGD75679.1"/>
    </source>
</evidence>
<dbReference type="GO" id="GO:0004065">
    <property type="term" value="F:arylsulfatase activity"/>
    <property type="evidence" value="ECO:0007669"/>
    <property type="project" value="TreeGrafter"/>
</dbReference>
<evidence type="ECO:0000259" key="7">
    <source>
        <dbReference type="Pfam" id="PF00884"/>
    </source>
</evidence>
<dbReference type="Gene3D" id="3.40.720.10">
    <property type="entry name" value="Alkaline Phosphatase, subunit A"/>
    <property type="match status" value="1"/>
</dbReference>
<keyword evidence="6" id="KW-0732">Signal</keyword>
<comment type="PTM">
    <text evidence="5">The conversion to 3-oxoalanine (also known as C-formylglycine, FGly), of a serine or cysteine residue in prokaryotes and of a cysteine residue in eukaryotes, is critical for catalytic activity.</text>
</comment>
<dbReference type="GO" id="GO:0046872">
    <property type="term" value="F:metal ion binding"/>
    <property type="evidence" value="ECO:0007669"/>
    <property type="project" value="UniProtKB-KW"/>
</dbReference>
<dbReference type="InterPro" id="IPR024607">
    <property type="entry name" value="Sulfatase_CS"/>
</dbReference>
<gene>
    <name evidence="8" type="ORF">PTSG_07799</name>
</gene>
<dbReference type="SUPFAM" id="SSF53649">
    <property type="entry name" value="Alkaline phosphatase-like"/>
    <property type="match status" value="1"/>
</dbReference>
<proteinExistence type="inferred from homology"/>
<name>F2UGC9_SALR5</name>
<keyword evidence="2" id="KW-0479">Metal-binding</keyword>
<dbReference type="InterPro" id="IPR050738">
    <property type="entry name" value="Sulfatase"/>
</dbReference>
<feature type="domain" description="Sulfatase N-terminal" evidence="7">
    <location>
        <begin position="39"/>
        <end position="227"/>
    </location>
</feature>
<evidence type="ECO:0000256" key="5">
    <source>
        <dbReference type="PIRSR" id="PIRSR600917-52"/>
    </source>
</evidence>
<dbReference type="KEGG" id="sre:PTSG_07799"/>
<comment type="similarity">
    <text evidence="1">Belongs to the sulfatase family.</text>
</comment>
<dbReference type="Proteomes" id="UP000007799">
    <property type="component" value="Unassembled WGS sequence"/>
</dbReference>
<dbReference type="RefSeq" id="XP_004991600.1">
    <property type="nucleotide sequence ID" value="XM_004991543.1"/>
</dbReference>
<evidence type="ECO:0000256" key="4">
    <source>
        <dbReference type="ARBA" id="ARBA00022837"/>
    </source>
</evidence>
<evidence type="ECO:0000256" key="3">
    <source>
        <dbReference type="ARBA" id="ARBA00022801"/>
    </source>
</evidence>
<dbReference type="STRING" id="946362.F2UGC9"/>
<dbReference type="EMBL" id="GL832973">
    <property type="protein sequence ID" value="EGD75679.1"/>
    <property type="molecule type" value="Genomic_DNA"/>
</dbReference>
<dbReference type="InParanoid" id="F2UGC9"/>
<feature type="modified residue" description="3-oxoalanine (Ser)" evidence="5">
    <location>
        <position position="92"/>
    </location>
</feature>
<dbReference type="PANTHER" id="PTHR42693:SF53">
    <property type="entry name" value="ENDO-4-O-SULFATASE"/>
    <property type="match status" value="1"/>
</dbReference>
<keyword evidence="4" id="KW-0106">Calcium</keyword>
<organism evidence="9">
    <name type="scientific">Salpingoeca rosetta (strain ATCC 50818 / BSB-021)</name>
    <dbReference type="NCBI Taxonomy" id="946362"/>
    <lineage>
        <taxon>Eukaryota</taxon>
        <taxon>Choanoflagellata</taxon>
        <taxon>Craspedida</taxon>
        <taxon>Salpingoecidae</taxon>
        <taxon>Salpingoeca</taxon>
    </lineage>
</organism>
<feature type="chain" id="PRO_5003288632" evidence="6">
    <location>
        <begin position="30"/>
        <end position="267"/>
    </location>
</feature>
<evidence type="ECO:0000256" key="2">
    <source>
        <dbReference type="ARBA" id="ARBA00022723"/>
    </source>
</evidence>
<keyword evidence="9" id="KW-1185">Reference proteome</keyword>
<keyword evidence="3" id="KW-0378">Hydrolase</keyword>
<evidence type="ECO:0000256" key="6">
    <source>
        <dbReference type="SAM" id="SignalP"/>
    </source>
</evidence>